<sequence>MANKDDKTEIALCRQPDLRSITPNVFQTAACLISDCIDSFNLERTSSSSSASSSWPTPLSAEFSSRIHCAR</sequence>
<name>A0A2P2LAR5_RHIMU</name>
<protein>
    <submittedName>
        <fullName evidence="2">Uncharacterized protein MANES_06G113700</fullName>
    </submittedName>
</protein>
<dbReference type="AlphaFoldDB" id="A0A2P2LAR5"/>
<reference evidence="2" key="1">
    <citation type="submission" date="2018-02" db="EMBL/GenBank/DDBJ databases">
        <title>Rhizophora mucronata_Transcriptome.</title>
        <authorList>
            <person name="Meera S.P."/>
            <person name="Sreeshan A."/>
            <person name="Augustine A."/>
        </authorList>
    </citation>
    <scope>NUCLEOTIDE SEQUENCE</scope>
    <source>
        <tissue evidence="2">Leaf</tissue>
    </source>
</reference>
<feature type="region of interest" description="Disordered" evidence="1">
    <location>
        <begin position="44"/>
        <end position="71"/>
    </location>
</feature>
<accession>A0A2P2LAR5</accession>
<evidence type="ECO:0000256" key="1">
    <source>
        <dbReference type="SAM" id="MobiDB-lite"/>
    </source>
</evidence>
<evidence type="ECO:0000313" key="2">
    <source>
        <dbReference type="EMBL" id="MBX15053.1"/>
    </source>
</evidence>
<proteinExistence type="predicted"/>
<dbReference type="EMBL" id="GGEC01034569">
    <property type="protein sequence ID" value="MBX15053.1"/>
    <property type="molecule type" value="Transcribed_RNA"/>
</dbReference>
<organism evidence="2">
    <name type="scientific">Rhizophora mucronata</name>
    <name type="common">Asiatic mangrove</name>
    <dbReference type="NCBI Taxonomy" id="61149"/>
    <lineage>
        <taxon>Eukaryota</taxon>
        <taxon>Viridiplantae</taxon>
        <taxon>Streptophyta</taxon>
        <taxon>Embryophyta</taxon>
        <taxon>Tracheophyta</taxon>
        <taxon>Spermatophyta</taxon>
        <taxon>Magnoliopsida</taxon>
        <taxon>eudicotyledons</taxon>
        <taxon>Gunneridae</taxon>
        <taxon>Pentapetalae</taxon>
        <taxon>rosids</taxon>
        <taxon>fabids</taxon>
        <taxon>Malpighiales</taxon>
        <taxon>Rhizophoraceae</taxon>
        <taxon>Rhizophora</taxon>
    </lineage>
</organism>